<dbReference type="PANTHER" id="PTHR43772:SF2">
    <property type="entry name" value="PUTATIVE (AFU_ORTHOLOGUE AFUA_2G04480)-RELATED"/>
    <property type="match status" value="1"/>
</dbReference>
<accession>A0A5C4S8G0</accession>
<dbReference type="PANTHER" id="PTHR43772">
    <property type="entry name" value="ENDO-1,4-BETA-XYLANASE"/>
    <property type="match status" value="1"/>
</dbReference>
<organism evidence="4 5">
    <name type="scientific">Chlorobaculum thiosulfatiphilum</name>
    <name type="common">Chlorobium limicola f.sp. thiosulfatophilum</name>
    <dbReference type="NCBI Taxonomy" id="115852"/>
    <lineage>
        <taxon>Bacteria</taxon>
        <taxon>Pseudomonadati</taxon>
        <taxon>Chlorobiota</taxon>
        <taxon>Chlorobiia</taxon>
        <taxon>Chlorobiales</taxon>
        <taxon>Chlorobiaceae</taxon>
        <taxon>Chlorobaculum</taxon>
    </lineage>
</organism>
<evidence type="ECO:0000313" key="4">
    <source>
        <dbReference type="EMBL" id="TNJ39071.1"/>
    </source>
</evidence>
<evidence type="ECO:0000256" key="2">
    <source>
        <dbReference type="ARBA" id="ARBA00023277"/>
    </source>
</evidence>
<feature type="domain" description="Glucosamine inositolphosphorylceramide transferase 1 N-terminal" evidence="3">
    <location>
        <begin position="34"/>
        <end position="315"/>
    </location>
</feature>
<dbReference type="InterPro" id="IPR023296">
    <property type="entry name" value="Glyco_hydro_beta-prop_sf"/>
</dbReference>
<gene>
    <name evidence="4" type="ORF">FGF66_05705</name>
</gene>
<dbReference type="AlphaFoldDB" id="A0A5C4S8G0"/>
<proteinExistence type="predicted"/>
<dbReference type="InterPro" id="IPR056442">
    <property type="entry name" value="GINT1_N"/>
</dbReference>
<dbReference type="Pfam" id="PF24793">
    <property type="entry name" value="GINT1_N"/>
    <property type="match status" value="1"/>
</dbReference>
<protein>
    <recommendedName>
        <fullName evidence="3">Glucosamine inositolphosphorylceramide transferase 1 N-terminal domain-containing protein</fullName>
    </recommendedName>
</protein>
<dbReference type="Proteomes" id="UP000308271">
    <property type="component" value="Unassembled WGS sequence"/>
</dbReference>
<sequence>MTLVLGIIAISLLVGLGLLVRHRLKCWRQKQQRQQDDIWSIGLYEGPDPVTLAPAPGISNPILTAQDVTDAHARFVADPFMIERDGQFHLFFELLNTKRKMSEIGHAVSDDLKTWRYSRVVLRERFHLSSPYVFEHDGEIYMIPECAKSKSIRLYQAASFPDDWRPIVTLLSEDKREVPLLDPSVVFHDGHWYLFSYMRNVNNLHLHIADSLTGPWREHPASPVVRNSDQFARPGGRVVKSGAVLYRFAQDDRPRYGSKAWGFRITELTPTSYREEAVSDMPVVQEGSEVWNGRGMHTVDPHRMPDGRWIALVDGLRNGNMAK</sequence>
<evidence type="ECO:0000259" key="3">
    <source>
        <dbReference type="Pfam" id="PF24793"/>
    </source>
</evidence>
<name>A0A5C4S8G0_CHLTI</name>
<dbReference type="InterPro" id="IPR052176">
    <property type="entry name" value="Glycosyl_Hydrlase_43_Enz"/>
</dbReference>
<dbReference type="SUPFAM" id="SSF75005">
    <property type="entry name" value="Arabinanase/levansucrase/invertase"/>
    <property type="match status" value="1"/>
</dbReference>
<dbReference type="GO" id="GO:0045493">
    <property type="term" value="P:xylan catabolic process"/>
    <property type="evidence" value="ECO:0007669"/>
    <property type="project" value="UniProtKB-KW"/>
</dbReference>
<evidence type="ECO:0000256" key="1">
    <source>
        <dbReference type="ARBA" id="ARBA00022651"/>
    </source>
</evidence>
<dbReference type="RefSeq" id="WP_139456719.1">
    <property type="nucleotide sequence ID" value="NZ_VDCH01000009.1"/>
</dbReference>
<dbReference type="Gene3D" id="2.115.10.20">
    <property type="entry name" value="Glycosyl hydrolase domain, family 43"/>
    <property type="match status" value="1"/>
</dbReference>
<keyword evidence="1" id="KW-0858">Xylan degradation</keyword>
<evidence type="ECO:0000313" key="5">
    <source>
        <dbReference type="Proteomes" id="UP000308271"/>
    </source>
</evidence>
<dbReference type="EMBL" id="VDCH01000009">
    <property type="protein sequence ID" value="TNJ39071.1"/>
    <property type="molecule type" value="Genomic_DNA"/>
</dbReference>
<keyword evidence="5" id="KW-1185">Reference proteome</keyword>
<reference evidence="4 5" key="1">
    <citation type="submission" date="2019-05" db="EMBL/GenBank/DDBJ databases">
        <title>Draft Whole-Genome sequence of the green sulfur bacterium Chlorobaculum thiosulfatiphilum DSM 249.</title>
        <authorList>
            <person name="Meyer T.E."/>
            <person name="Kyndt J.A."/>
        </authorList>
    </citation>
    <scope>NUCLEOTIDE SEQUENCE [LARGE SCALE GENOMIC DNA]</scope>
    <source>
        <strain evidence="4 5">DSM 249</strain>
    </source>
</reference>
<keyword evidence="2" id="KW-0119">Carbohydrate metabolism</keyword>
<dbReference type="OrthoDB" id="3771157at2"/>
<keyword evidence="1" id="KW-0624">Polysaccharide degradation</keyword>
<comment type="caution">
    <text evidence="4">The sequence shown here is derived from an EMBL/GenBank/DDBJ whole genome shotgun (WGS) entry which is preliminary data.</text>
</comment>